<sequence length="49" mass="4750">EAGGAGAPGRKLVRFGGSRSAGGSPCPPGRSGEGQCSARQQSGGRDVHV</sequence>
<feature type="region of interest" description="Disordered" evidence="1">
    <location>
        <begin position="1"/>
        <end position="49"/>
    </location>
</feature>
<evidence type="ECO:0000256" key="1">
    <source>
        <dbReference type="SAM" id="MobiDB-lite"/>
    </source>
</evidence>
<evidence type="ECO:0000313" key="2">
    <source>
        <dbReference type="EMBL" id="CAA9445032.1"/>
    </source>
</evidence>
<protein>
    <submittedName>
        <fullName evidence="2">Uncharacterized protein</fullName>
    </submittedName>
</protein>
<proteinExistence type="predicted"/>
<dbReference type="AlphaFoldDB" id="A0A6J4QSA9"/>
<feature type="non-terminal residue" evidence="2">
    <location>
        <position position="1"/>
    </location>
</feature>
<feature type="non-terminal residue" evidence="2">
    <location>
        <position position="49"/>
    </location>
</feature>
<name>A0A6J4QSA9_9ACTN</name>
<accession>A0A6J4QSA9</accession>
<organism evidence="2">
    <name type="scientific">uncultured Rubrobacteraceae bacterium</name>
    <dbReference type="NCBI Taxonomy" id="349277"/>
    <lineage>
        <taxon>Bacteria</taxon>
        <taxon>Bacillati</taxon>
        <taxon>Actinomycetota</taxon>
        <taxon>Rubrobacteria</taxon>
        <taxon>Rubrobacterales</taxon>
        <taxon>Rubrobacteraceae</taxon>
        <taxon>environmental samples</taxon>
    </lineage>
</organism>
<gene>
    <name evidence="2" type="ORF">AVDCRST_MAG14-314</name>
</gene>
<reference evidence="2" key="1">
    <citation type="submission" date="2020-02" db="EMBL/GenBank/DDBJ databases">
        <authorList>
            <person name="Meier V. D."/>
        </authorList>
    </citation>
    <scope>NUCLEOTIDE SEQUENCE</scope>
    <source>
        <strain evidence="2">AVDCRST_MAG14</strain>
    </source>
</reference>
<dbReference type="EMBL" id="CADCVG010000015">
    <property type="protein sequence ID" value="CAA9445032.1"/>
    <property type="molecule type" value="Genomic_DNA"/>
</dbReference>